<reference evidence="7" key="1">
    <citation type="journal article" date="2021" name="PeerJ">
        <title>Extensive microbial diversity within the chicken gut microbiome revealed by metagenomics and culture.</title>
        <authorList>
            <person name="Gilroy R."/>
            <person name="Ravi A."/>
            <person name="Getino M."/>
            <person name="Pursley I."/>
            <person name="Horton D.L."/>
            <person name="Alikhan N.F."/>
            <person name="Baker D."/>
            <person name="Gharbi K."/>
            <person name="Hall N."/>
            <person name="Watson M."/>
            <person name="Adriaenssens E.M."/>
            <person name="Foster-Nyarko E."/>
            <person name="Jarju S."/>
            <person name="Secka A."/>
            <person name="Antonio M."/>
            <person name="Oren A."/>
            <person name="Chaudhuri R.R."/>
            <person name="La Ragione R."/>
            <person name="Hildebrand F."/>
            <person name="Pallen M.J."/>
        </authorList>
    </citation>
    <scope>NUCLEOTIDE SEQUENCE</scope>
    <source>
        <strain evidence="7">ChiGjej2B2-19336</strain>
    </source>
</reference>
<sequence>MSAATEQNREERMDSEAPRMNGMAFAASGKEEIDWNLNKYFAREGVDPLSRAFEGKIAVHPGVGGGMVDLSEREGCLEALLDTPRRGDSVAYIHVPFCETHCLYCGFYNRGYSREESARYTDTLIRELRLWDGRQAQEGGPVHAVYFGGGTPTALEAEDLERLLKAVRAHLPLANDCEITVEGRLHNFGPEKMEACFAGGANRFSLGVQSFDTQIRRTMGRLASREEVFRRLELLKSYNQAAVIVDLIFGFPLQSMEVWRDDIAAACSAELDGMDCYQLNVYGQTPLGKAIKEGRLPPSADIPMQSAMFAAAVDALQKAFYRRLSLTHWARTSRERNLYNLKVKGSANCLAFGPGAGGNLAGWFYLNQNSYQTWQELVNEGRKPVMMLMRPDPRFYFFRAVAAAMEQGWVDIPKLERRFGLDVSAALSPLLEQWNRAGLVEMREGVMELTLAGQFWQVNLSQLLQDFLKHTLEENIRK</sequence>
<accession>A0A921DQM5</accession>
<name>A0A921DQM5_9BACT</name>
<comment type="caution">
    <text evidence="7">The sequence shown here is derived from an EMBL/GenBank/DDBJ whole genome shotgun (WGS) entry which is preliminary data.</text>
</comment>
<dbReference type="SFLD" id="SFLDF00311">
    <property type="entry name" value="heme_degradation_proteins_(Hut"/>
    <property type="match status" value="1"/>
</dbReference>
<dbReference type="CDD" id="cd01335">
    <property type="entry name" value="Radical_SAM"/>
    <property type="match status" value="1"/>
</dbReference>
<evidence type="ECO:0000256" key="3">
    <source>
        <dbReference type="ARBA" id="ARBA00022723"/>
    </source>
</evidence>
<dbReference type="GO" id="GO:0046872">
    <property type="term" value="F:metal ion binding"/>
    <property type="evidence" value="ECO:0007669"/>
    <property type="project" value="UniProtKB-KW"/>
</dbReference>
<keyword evidence="5" id="KW-0411">Iron-sulfur</keyword>
<evidence type="ECO:0000256" key="5">
    <source>
        <dbReference type="ARBA" id="ARBA00023014"/>
    </source>
</evidence>
<dbReference type="SMART" id="SM00729">
    <property type="entry name" value="Elp3"/>
    <property type="match status" value="1"/>
</dbReference>
<dbReference type="InterPro" id="IPR007197">
    <property type="entry name" value="rSAM"/>
</dbReference>
<evidence type="ECO:0000256" key="4">
    <source>
        <dbReference type="ARBA" id="ARBA00023004"/>
    </source>
</evidence>
<gene>
    <name evidence="7" type="primary">hutW</name>
    <name evidence="7" type="ORF">K8W16_03180</name>
</gene>
<dbReference type="PANTHER" id="PTHR13932">
    <property type="entry name" value="COPROPORPHYRINIGEN III OXIDASE"/>
    <property type="match status" value="1"/>
</dbReference>
<evidence type="ECO:0000313" key="7">
    <source>
        <dbReference type="EMBL" id="HJD96634.1"/>
    </source>
</evidence>
<dbReference type="SUPFAM" id="SSF102114">
    <property type="entry name" value="Radical SAM enzymes"/>
    <property type="match status" value="1"/>
</dbReference>
<keyword evidence="7" id="KW-0808">Transferase</keyword>
<keyword evidence="7" id="KW-0489">Methyltransferase</keyword>
<keyword evidence="4" id="KW-0408">Iron</keyword>
<keyword evidence="2" id="KW-0949">S-adenosyl-L-methionine</keyword>
<dbReference type="SFLD" id="SFLDG01065">
    <property type="entry name" value="anaerobic_coproporphyrinogen-I"/>
    <property type="match status" value="1"/>
</dbReference>
<organism evidence="7 8">
    <name type="scientific">Mailhella massiliensis</name>
    <dbReference type="NCBI Taxonomy" id="1903261"/>
    <lineage>
        <taxon>Bacteria</taxon>
        <taxon>Pseudomonadati</taxon>
        <taxon>Thermodesulfobacteriota</taxon>
        <taxon>Desulfovibrionia</taxon>
        <taxon>Desulfovibrionales</taxon>
        <taxon>Desulfovibrionaceae</taxon>
        <taxon>Mailhella</taxon>
    </lineage>
</organism>
<evidence type="ECO:0000256" key="1">
    <source>
        <dbReference type="ARBA" id="ARBA00001966"/>
    </source>
</evidence>
<dbReference type="PROSITE" id="PS51918">
    <property type="entry name" value="RADICAL_SAM"/>
    <property type="match status" value="1"/>
</dbReference>
<dbReference type="GO" id="GO:0051539">
    <property type="term" value="F:4 iron, 4 sulfur cluster binding"/>
    <property type="evidence" value="ECO:0007669"/>
    <property type="project" value="TreeGrafter"/>
</dbReference>
<evidence type="ECO:0000259" key="6">
    <source>
        <dbReference type="PROSITE" id="PS51918"/>
    </source>
</evidence>
<dbReference type="GO" id="GO:0032259">
    <property type="term" value="P:methylation"/>
    <property type="evidence" value="ECO:0007669"/>
    <property type="project" value="UniProtKB-KW"/>
</dbReference>
<dbReference type="GO" id="GO:0008168">
    <property type="term" value="F:methyltransferase activity"/>
    <property type="evidence" value="ECO:0007669"/>
    <property type="project" value="UniProtKB-KW"/>
</dbReference>
<dbReference type="InterPro" id="IPR034505">
    <property type="entry name" value="Coproporphyrinogen-III_oxidase"/>
</dbReference>
<keyword evidence="3" id="KW-0479">Metal-binding</keyword>
<proteinExistence type="predicted"/>
<dbReference type="NCBIfam" id="TIGR04107">
    <property type="entry name" value="rSAM_HutW"/>
    <property type="match status" value="1"/>
</dbReference>
<dbReference type="InterPro" id="IPR026332">
    <property type="entry name" value="HutW"/>
</dbReference>
<dbReference type="EMBL" id="DYZA01000059">
    <property type="protein sequence ID" value="HJD96634.1"/>
    <property type="molecule type" value="Genomic_DNA"/>
</dbReference>
<comment type="cofactor">
    <cofactor evidence="1">
        <name>[4Fe-4S] cluster</name>
        <dbReference type="ChEBI" id="CHEBI:49883"/>
    </cofactor>
</comment>
<dbReference type="Pfam" id="PF04055">
    <property type="entry name" value="Radical_SAM"/>
    <property type="match status" value="1"/>
</dbReference>
<dbReference type="GO" id="GO:0005737">
    <property type="term" value="C:cytoplasm"/>
    <property type="evidence" value="ECO:0007669"/>
    <property type="project" value="TreeGrafter"/>
</dbReference>
<dbReference type="AlphaFoldDB" id="A0A921DQM5"/>
<dbReference type="PANTHER" id="PTHR13932:SF9">
    <property type="entry name" value="COPROPORPHYRINOGEN III OXIDASE"/>
    <property type="match status" value="1"/>
</dbReference>
<dbReference type="RefSeq" id="WP_304121088.1">
    <property type="nucleotide sequence ID" value="NZ_DYZA01000059.1"/>
</dbReference>
<dbReference type="Proteomes" id="UP000698963">
    <property type="component" value="Unassembled WGS sequence"/>
</dbReference>
<feature type="domain" description="Radical SAM core" evidence="6">
    <location>
        <begin position="83"/>
        <end position="323"/>
    </location>
</feature>
<protein>
    <submittedName>
        <fullName evidence="7">Heme anaerobic degradation radical SAM methyltransferase ChuW/HutW</fullName>
    </submittedName>
</protein>
<dbReference type="GO" id="GO:0006779">
    <property type="term" value="P:porphyrin-containing compound biosynthetic process"/>
    <property type="evidence" value="ECO:0007669"/>
    <property type="project" value="TreeGrafter"/>
</dbReference>
<dbReference type="SFLD" id="SFLDS00029">
    <property type="entry name" value="Radical_SAM"/>
    <property type="match status" value="1"/>
</dbReference>
<dbReference type="InterPro" id="IPR006638">
    <property type="entry name" value="Elp3/MiaA/NifB-like_rSAM"/>
</dbReference>
<dbReference type="InterPro" id="IPR058240">
    <property type="entry name" value="rSAM_sf"/>
</dbReference>
<evidence type="ECO:0000313" key="8">
    <source>
        <dbReference type="Proteomes" id="UP000698963"/>
    </source>
</evidence>
<reference evidence="7" key="2">
    <citation type="submission" date="2021-09" db="EMBL/GenBank/DDBJ databases">
        <authorList>
            <person name="Gilroy R."/>
        </authorList>
    </citation>
    <scope>NUCLEOTIDE SEQUENCE</scope>
    <source>
        <strain evidence="7">ChiGjej2B2-19336</strain>
    </source>
</reference>
<dbReference type="InterPro" id="IPR013785">
    <property type="entry name" value="Aldolase_TIM"/>
</dbReference>
<evidence type="ECO:0000256" key="2">
    <source>
        <dbReference type="ARBA" id="ARBA00022691"/>
    </source>
</evidence>
<dbReference type="Gene3D" id="3.20.20.70">
    <property type="entry name" value="Aldolase class I"/>
    <property type="match status" value="1"/>
</dbReference>